<dbReference type="AlphaFoldDB" id="A0A7W3R8X9"/>
<accession>A0A7W3R8X9</accession>
<name>A0A7W3R8X9_9ACTN</name>
<keyword evidence="2" id="KW-1185">Reference proteome</keyword>
<gene>
    <name evidence="1" type="ORF">HNR21_003039</name>
</gene>
<reference evidence="1 2" key="1">
    <citation type="submission" date="2020-08" db="EMBL/GenBank/DDBJ databases">
        <title>Sequencing the genomes of 1000 actinobacteria strains.</title>
        <authorList>
            <person name="Klenk H.-P."/>
        </authorList>
    </citation>
    <scope>NUCLEOTIDE SEQUENCE [LARGE SCALE GENOMIC DNA]</scope>
    <source>
        <strain evidence="1 2">DSM 45823</strain>
    </source>
</reference>
<organism evidence="1 2">
    <name type="scientific">Thermomonospora cellulosilytica</name>
    <dbReference type="NCBI Taxonomy" id="1411118"/>
    <lineage>
        <taxon>Bacteria</taxon>
        <taxon>Bacillati</taxon>
        <taxon>Actinomycetota</taxon>
        <taxon>Actinomycetes</taxon>
        <taxon>Streptosporangiales</taxon>
        <taxon>Thermomonosporaceae</taxon>
        <taxon>Thermomonospora</taxon>
    </lineage>
</organism>
<dbReference type="EMBL" id="JACJII010000001">
    <property type="protein sequence ID" value="MBA9004157.1"/>
    <property type="molecule type" value="Genomic_DNA"/>
</dbReference>
<protein>
    <submittedName>
        <fullName evidence="1">Uncharacterized protein</fullName>
    </submittedName>
</protein>
<evidence type="ECO:0000313" key="1">
    <source>
        <dbReference type="EMBL" id="MBA9004157.1"/>
    </source>
</evidence>
<dbReference type="RefSeq" id="WP_182705723.1">
    <property type="nucleotide sequence ID" value="NZ_JACJII010000001.1"/>
</dbReference>
<sequence>MPEGRDVLSSFVLVHFGLTPQEKEGLEAWNRSGWTGHPANAFWFCREHAELARSRTGLHWRDALASIDAALGR</sequence>
<proteinExistence type="predicted"/>
<dbReference type="Proteomes" id="UP000539313">
    <property type="component" value="Unassembled WGS sequence"/>
</dbReference>
<evidence type="ECO:0000313" key="2">
    <source>
        <dbReference type="Proteomes" id="UP000539313"/>
    </source>
</evidence>
<comment type="caution">
    <text evidence="1">The sequence shown here is derived from an EMBL/GenBank/DDBJ whole genome shotgun (WGS) entry which is preliminary data.</text>
</comment>